<proteinExistence type="predicted"/>
<comment type="caution">
    <text evidence="2">The sequence shown here is derived from an EMBL/GenBank/DDBJ whole genome shotgun (WGS) entry which is preliminary data.</text>
</comment>
<evidence type="ECO:0000313" key="2">
    <source>
        <dbReference type="EMBL" id="HHK67996.1"/>
    </source>
</evidence>
<dbReference type="InterPro" id="IPR013784">
    <property type="entry name" value="Carb-bd-like_fold"/>
</dbReference>
<dbReference type="EMBL" id="DRWN01000021">
    <property type="protein sequence ID" value="HHK67996.1"/>
    <property type="molecule type" value="Genomic_DNA"/>
</dbReference>
<keyword evidence="1" id="KW-0472">Membrane</keyword>
<dbReference type="AlphaFoldDB" id="A0A7C5LDJ6"/>
<feature type="transmembrane region" description="Helical" evidence="1">
    <location>
        <begin position="538"/>
        <end position="560"/>
    </location>
</feature>
<dbReference type="InterPro" id="IPR008969">
    <property type="entry name" value="CarboxyPept-like_regulatory"/>
</dbReference>
<evidence type="ECO:0008006" key="3">
    <source>
        <dbReference type="Google" id="ProtNLM"/>
    </source>
</evidence>
<evidence type="ECO:0000256" key="1">
    <source>
        <dbReference type="SAM" id="Phobius"/>
    </source>
</evidence>
<keyword evidence="1" id="KW-0812">Transmembrane</keyword>
<dbReference type="SUPFAM" id="SSF49464">
    <property type="entry name" value="Carboxypeptidase regulatory domain-like"/>
    <property type="match status" value="1"/>
</dbReference>
<accession>A0A7C5LDJ6</accession>
<protein>
    <recommendedName>
        <fullName evidence="3">Carboxypeptidase regulatory-like domain-containing protein</fullName>
    </recommendedName>
</protein>
<gene>
    <name evidence="2" type="ORF">ENM11_02420</name>
</gene>
<dbReference type="GO" id="GO:0030246">
    <property type="term" value="F:carbohydrate binding"/>
    <property type="evidence" value="ECO:0007669"/>
    <property type="project" value="InterPro"/>
</dbReference>
<keyword evidence="1" id="KW-1133">Transmembrane helix</keyword>
<reference evidence="2" key="1">
    <citation type="journal article" date="2020" name="mSystems">
        <title>Genome- and Community-Level Interaction Insights into Carbon Utilization and Element Cycling Functions of Hydrothermarchaeota in Hydrothermal Sediment.</title>
        <authorList>
            <person name="Zhou Z."/>
            <person name="Liu Y."/>
            <person name="Xu W."/>
            <person name="Pan J."/>
            <person name="Luo Z.H."/>
            <person name="Li M."/>
        </authorList>
    </citation>
    <scope>NUCLEOTIDE SEQUENCE [LARGE SCALE GENOMIC DNA]</scope>
    <source>
        <strain evidence="2">SpSt-1056</strain>
    </source>
</reference>
<name>A0A7C5LDJ6_CALS0</name>
<organism evidence="2">
    <name type="scientific">Caldiarchaeum subterraneum</name>
    <dbReference type="NCBI Taxonomy" id="311458"/>
    <lineage>
        <taxon>Archaea</taxon>
        <taxon>Nitrososphaerota</taxon>
        <taxon>Candidatus Caldarchaeales</taxon>
        <taxon>Candidatus Caldarchaeaceae</taxon>
        <taxon>Candidatus Caldarchaeum</taxon>
    </lineage>
</organism>
<sequence>MRALTIALTVMLVLPLIAAGQETALTLVVQVLTPDGLPKQGLTVVAEGANFRETAVTNATGHAVFKQLSTGSYELVVLLQNVELVRRGINFPETQSLVLVAPLSRLTVKVSNLAGRPADNLPVNLNSPTGVVSTSQLTNATGYVVFPDLPYSSVPRVGGNYSVKVLKDGVEVGKLEVNVNSPSLLKEMKASLVDVNFTATNRDGHAVTLEGTLTLAASNYTKRVGLEGGKALVKQLISTAVVGPYNTTVAIRLGQRNPLVYSSFLSVEADASINLPLDVGELQVRVLDPDGKPVKGVGLLVGAAGYGNFTTGVTGDDGTFSAGVIPYSTRVGEYVVSLFRGRTRIQAEPVTLDSSKKVFEITLRFQRLVLRVSDYAGRPLNNAEIRVLDPQTGRRVNTTTENGVASLNVFAGTNELIIIYKQKQVYRRAVDVTGAEMSIPVSSVNFPVTVRVLDGVGRFVEGLVLKVKVDGVEVVNTTTGSGPISFTMEVPGEVVAEVYGGGKLLAKDRVVAQGPVGLDIRFTDYISVGASLMPLQTLASIVLAVVLAAVAGVWVSRLLVKRQR</sequence>
<dbReference type="SUPFAM" id="SSF49452">
    <property type="entry name" value="Starch-binding domain-like"/>
    <property type="match status" value="1"/>
</dbReference>